<keyword evidence="2" id="KW-1185">Reference proteome</keyword>
<evidence type="ECO:0000313" key="1">
    <source>
        <dbReference type="EMBL" id="QRG06108.1"/>
    </source>
</evidence>
<dbReference type="Proteomes" id="UP000596427">
    <property type="component" value="Chromosome"/>
</dbReference>
<gene>
    <name evidence="1" type="ORF">EZH22_24470</name>
</gene>
<dbReference type="KEGG" id="xdi:EZH22_24470"/>
<evidence type="ECO:0000313" key="2">
    <source>
        <dbReference type="Proteomes" id="UP000596427"/>
    </source>
</evidence>
<dbReference type="AlphaFoldDB" id="A0A974PMM8"/>
<organism evidence="1 2">
    <name type="scientific">Xanthobacter dioxanivorans</name>
    <dbReference type="NCBI Taxonomy" id="2528964"/>
    <lineage>
        <taxon>Bacteria</taxon>
        <taxon>Pseudomonadati</taxon>
        <taxon>Pseudomonadota</taxon>
        <taxon>Alphaproteobacteria</taxon>
        <taxon>Hyphomicrobiales</taxon>
        <taxon>Xanthobacteraceae</taxon>
        <taxon>Xanthobacter</taxon>
    </lineage>
</organism>
<dbReference type="RefSeq" id="WP_203192985.1">
    <property type="nucleotide sequence ID" value="NZ_CP063362.1"/>
</dbReference>
<reference evidence="1 2" key="1">
    <citation type="submission" date="2020-10" db="EMBL/GenBank/DDBJ databases">
        <title>Degradation of 1,4-Dioxane by Xanthobacter sp. YN2, via a Novel Group-2 Soluble Di-Iron Monooxygenase.</title>
        <authorList>
            <person name="Ma F."/>
            <person name="Wang Y."/>
            <person name="Yang J."/>
            <person name="Guo H."/>
            <person name="Su D."/>
            <person name="Yu L."/>
        </authorList>
    </citation>
    <scope>NUCLEOTIDE SEQUENCE [LARGE SCALE GENOMIC DNA]</scope>
    <source>
        <strain evidence="1 2">YN2</strain>
    </source>
</reference>
<proteinExistence type="predicted"/>
<accession>A0A974PMM8</accession>
<sequence>MAEIHVMPGVERRDLIGPEIPARQTLEEAITAGLHDVIIVGKWPDGSQYVAVSMADADRAAGIMLRAANWLTSVRIDNDAVIDTEDGA</sequence>
<dbReference type="EMBL" id="CP063362">
    <property type="protein sequence ID" value="QRG06108.1"/>
    <property type="molecule type" value="Genomic_DNA"/>
</dbReference>
<protein>
    <submittedName>
        <fullName evidence="1">Uncharacterized protein</fullName>
    </submittedName>
</protein>
<name>A0A974PMM8_9HYPH</name>